<accession>A0AAP0F2G1</accession>
<feature type="compositionally biased region" description="Basic and acidic residues" evidence="1">
    <location>
        <begin position="88"/>
        <end position="105"/>
    </location>
</feature>
<gene>
    <name evidence="2" type="ORF">Scep_020935</name>
</gene>
<keyword evidence="3" id="KW-1185">Reference proteome</keyword>
<feature type="region of interest" description="Disordered" evidence="1">
    <location>
        <begin position="78"/>
        <end position="105"/>
    </location>
</feature>
<name>A0AAP0F2G1_9MAGN</name>
<organism evidence="2 3">
    <name type="scientific">Stephania cephalantha</name>
    <dbReference type="NCBI Taxonomy" id="152367"/>
    <lineage>
        <taxon>Eukaryota</taxon>
        <taxon>Viridiplantae</taxon>
        <taxon>Streptophyta</taxon>
        <taxon>Embryophyta</taxon>
        <taxon>Tracheophyta</taxon>
        <taxon>Spermatophyta</taxon>
        <taxon>Magnoliopsida</taxon>
        <taxon>Ranunculales</taxon>
        <taxon>Menispermaceae</taxon>
        <taxon>Menispermoideae</taxon>
        <taxon>Cissampelideae</taxon>
        <taxon>Stephania</taxon>
    </lineage>
</organism>
<evidence type="ECO:0000313" key="3">
    <source>
        <dbReference type="Proteomes" id="UP001419268"/>
    </source>
</evidence>
<dbReference type="Proteomes" id="UP001419268">
    <property type="component" value="Unassembled WGS sequence"/>
</dbReference>
<protein>
    <submittedName>
        <fullName evidence="2">Uncharacterized protein</fullName>
    </submittedName>
</protein>
<evidence type="ECO:0000313" key="2">
    <source>
        <dbReference type="EMBL" id="KAK9104091.1"/>
    </source>
</evidence>
<dbReference type="AlphaFoldDB" id="A0AAP0F2G1"/>
<dbReference type="EMBL" id="JBBNAG010000009">
    <property type="protein sequence ID" value="KAK9104091.1"/>
    <property type="molecule type" value="Genomic_DNA"/>
</dbReference>
<proteinExistence type="predicted"/>
<sequence>MHNMPRSISSFSSFFPCFDTPLRHDTPSYTPSVLLNEFGTPQTPSLPPNMTFEAMEAFPFDMTPTSSRHFHASPIMMNLSGSTSTRDGGMRDNDDIQPRRCSKSHDVGHSDIPLALNRNVRVVERTRCGLWKSLFGVD</sequence>
<evidence type="ECO:0000256" key="1">
    <source>
        <dbReference type="SAM" id="MobiDB-lite"/>
    </source>
</evidence>
<reference evidence="2 3" key="1">
    <citation type="submission" date="2024-01" db="EMBL/GenBank/DDBJ databases">
        <title>Genome assemblies of Stephania.</title>
        <authorList>
            <person name="Yang L."/>
        </authorList>
    </citation>
    <scope>NUCLEOTIDE SEQUENCE [LARGE SCALE GENOMIC DNA]</scope>
    <source>
        <strain evidence="2">JXDWG</strain>
        <tissue evidence="2">Leaf</tissue>
    </source>
</reference>
<comment type="caution">
    <text evidence="2">The sequence shown here is derived from an EMBL/GenBank/DDBJ whole genome shotgun (WGS) entry which is preliminary data.</text>
</comment>